<dbReference type="Pfam" id="PF17820">
    <property type="entry name" value="PDZ_6"/>
    <property type="match status" value="1"/>
</dbReference>
<dbReference type="InterPro" id="IPR004447">
    <property type="entry name" value="Peptidase_S41A"/>
</dbReference>
<dbReference type="PANTHER" id="PTHR32060">
    <property type="entry name" value="TAIL-SPECIFIC PROTEASE"/>
    <property type="match status" value="1"/>
</dbReference>
<evidence type="ECO:0000313" key="7">
    <source>
        <dbReference type="EMBL" id="RDB31860.1"/>
    </source>
</evidence>
<dbReference type="InterPro" id="IPR001478">
    <property type="entry name" value="PDZ"/>
</dbReference>
<dbReference type="GO" id="GO:0030288">
    <property type="term" value="C:outer membrane-bounded periplasmic space"/>
    <property type="evidence" value="ECO:0007669"/>
    <property type="project" value="TreeGrafter"/>
</dbReference>
<evidence type="ECO:0000256" key="4">
    <source>
        <dbReference type="ARBA" id="ARBA00022825"/>
    </source>
</evidence>
<name>A0A369KEI3_9BACT</name>
<comment type="caution">
    <text evidence="7">The sequence shown here is derived from an EMBL/GenBank/DDBJ whole genome shotgun (WGS) entry which is preliminary data.</text>
</comment>
<organism evidence="7 8">
    <name type="scientific">Candidatus Similichlamydia laticola</name>
    <dbReference type="NCBI Taxonomy" id="2170265"/>
    <lineage>
        <taxon>Bacteria</taxon>
        <taxon>Pseudomonadati</taxon>
        <taxon>Chlamydiota</taxon>
        <taxon>Chlamydiia</taxon>
        <taxon>Parachlamydiales</taxon>
        <taxon>Candidatus Parilichlamydiaceae</taxon>
        <taxon>Candidatus Similichlamydia</taxon>
    </lineage>
</organism>
<evidence type="ECO:0000256" key="3">
    <source>
        <dbReference type="ARBA" id="ARBA00022801"/>
    </source>
</evidence>
<dbReference type="Gene3D" id="3.30.750.44">
    <property type="match status" value="1"/>
</dbReference>
<dbReference type="PANTHER" id="PTHR32060:SF30">
    <property type="entry name" value="CARBOXY-TERMINAL PROCESSING PROTEASE CTPA"/>
    <property type="match status" value="1"/>
</dbReference>
<dbReference type="Gene3D" id="2.30.42.10">
    <property type="match status" value="1"/>
</dbReference>
<dbReference type="InterPro" id="IPR005151">
    <property type="entry name" value="Tail-specific_protease"/>
</dbReference>
<gene>
    <name evidence="7" type="ORF">HAT2_00028</name>
</gene>
<keyword evidence="4 5" id="KW-0720">Serine protease</keyword>
<sequence>MKKVGSCLQLHATWHELSPELVERTLTTYFGYLSLSEDFFDQKIREQWGTPSSSLIATTLAQLREDRLTSFSQLVDLAKQKLLQLKEGTEAEQTQFRKIQAQHKNLIHGLLAVGENTSIVCTLFLKAFVSSLDSHSEYFTPDEFEQFMIEVQQETVGIGVVLEAVPDGARILEVIEGGPTHSTGLVLEQDIITHVNEKTIKGLPIDEIAKLLKGAENTSVTIRIQRHKDFNLDVTISRGKVVLQRKRLEVTQHAFGDGVIALIALHSFYASQDDSCSVELANTIQTLKAELGDSLKAIVLDLRRNSGGLLRQGIEVANLFLRAGVIVSIRDNSEATQLFRHFGEQTIWTGPLFVLVSRASASCAEIVAQSLQDYGRALVIGDDKTYGKGSFQMFISEDPKMVQTQGEIKLTRGMYYTASGKSPQGKGVQPHILVPGLTSQAPIGEEFSRFFLKADDIQPSFEDGLTDIPIGLRQRILPLYRQNAQPLYTLSEEAIRRMQKNSQDRILTNPGYQKALTKSTEQDESLRMFLSNSPSWKECDFQLVESLNVVKDYLYMDATSSGVPIWFPSK</sequence>
<dbReference type="Pfam" id="PF03572">
    <property type="entry name" value="Peptidase_S41"/>
    <property type="match status" value="1"/>
</dbReference>
<proteinExistence type="inferred from homology"/>
<dbReference type="PROSITE" id="PS50106">
    <property type="entry name" value="PDZ"/>
    <property type="match status" value="1"/>
</dbReference>
<dbReference type="SUPFAM" id="SSF52096">
    <property type="entry name" value="ClpP/crotonase"/>
    <property type="match status" value="1"/>
</dbReference>
<evidence type="ECO:0000256" key="2">
    <source>
        <dbReference type="ARBA" id="ARBA00022670"/>
    </source>
</evidence>
<comment type="similarity">
    <text evidence="1 5">Belongs to the peptidase S41A family.</text>
</comment>
<keyword evidence="2 5" id="KW-0645">Protease</keyword>
<evidence type="ECO:0000256" key="5">
    <source>
        <dbReference type="RuleBase" id="RU004404"/>
    </source>
</evidence>
<dbReference type="GO" id="GO:0004175">
    <property type="term" value="F:endopeptidase activity"/>
    <property type="evidence" value="ECO:0007669"/>
    <property type="project" value="TreeGrafter"/>
</dbReference>
<dbReference type="EMBL" id="QQBG01000003">
    <property type="protein sequence ID" value="RDB31860.1"/>
    <property type="molecule type" value="Genomic_DNA"/>
</dbReference>
<dbReference type="CDD" id="cd07560">
    <property type="entry name" value="Peptidase_S41_CPP"/>
    <property type="match status" value="1"/>
</dbReference>
<dbReference type="AlphaFoldDB" id="A0A369KEI3"/>
<dbReference type="InterPro" id="IPR029045">
    <property type="entry name" value="ClpP/crotonase-like_dom_sf"/>
</dbReference>
<evidence type="ECO:0000259" key="6">
    <source>
        <dbReference type="PROSITE" id="PS50106"/>
    </source>
</evidence>
<keyword evidence="3 5" id="KW-0378">Hydrolase</keyword>
<accession>A0A369KEI3</accession>
<dbReference type="InterPro" id="IPR036034">
    <property type="entry name" value="PDZ_sf"/>
</dbReference>
<dbReference type="GO" id="GO:0008236">
    <property type="term" value="F:serine-type peptidase activity"/>
    <property type="evidence" value="ECO:0007669"/>
    <property type="project" value="UniProtKB-KW"/>
</dbReference>
<dbReference type="SMART" id="SM00228">
    <property type="entry name" value="PDZ"/>
    <property type="match status" value="1"/>
</dbReference>
<dbReference type="NCBIfam" id="TIGR00225">
    <property type="entry name" value="prc"/>
    <property type="match status" value="1"/>
</dbReference>
<reference evidence="7 8" key="1">
    <citation type="submission" date="2018-07" db="EMBL/GenBank/DDBJ databases">
        <title>Comparative genomics of the Candidatus Parilichlamydiaceae reveals evidence of convergent evolution and genome reduction in the phylum Chlamydiae.</title>
        <authorList>
            <person name="Taylor-Brown A."/>
            <person name="Polkinghorne A."/>
        </authorList>
    </citation>
    <scope>NUCLEOTIDE SEQUENCE [LARGE SCALE GENOMIC DNA]</scope>
    <source>
        <strain evidence="7 8">Hat2</strain>
    </source>
</reference>
<keyword evidence="8" id="KW-1185">Reference proteome</keyword>
<dbReference type="GO" id="GO:0007165">
    <property type="term" value="P:signal transduction"/>
    <property type="evidence" value="ECO:0007669"/>
    <property type="project" value="TreeGrafter"/>
</dbReference>
<dbReference type="InterPro" id="IPR041489">
    <property type="entry name" value="PDZ_6"/>
</dbReference>
<dbReference type="GO" id="GO:0006508">
    <property type="term" value="P:proteolysis"/>
    <property type="evidence" value="ECO:0007669"/>
    <property type="project" value="UniProtKB-KW"/>
</dbReference>
<dbReference type="Proteomes" id="UP000253816">
    <property type="component" value="Unassembled WGS sequence"/>
</dbReference>
<feature type="domain" description="PDZ" evidence="6">
    <location>
        <begin position="148"/>
        <end position="215"/>
    </location>
</feature>
<dbReference type="SMART" id="SM00245">
    <property type="entry name" value="TSPc"/>
    <property type="match status" value="1"/>
</dbReference>
<evidence type="ECO:0000313" key="8">
    <source>
        <dbReference type="Proteomes" id="UP000253816"/>
    </source>
</evidence>
<protein>
    <submittedName>
        <fullName evidence="7">Carboxyl-terminal protease</fullName>
    </submittedName>
</protein>
<dbReference type="Gene3D" id="3.90.226.10">
    <property type="entry name" value="2-enoyl-CoA Hydratase, Chain A, domain 1"/>
    <property type="match status" value="1"/>
</dbReference>
<dbReference type="SUPFAM" id="SSF50156">
    <property type="entry name" value="PDZ domain-like"/>
    <property type="match status" value="1"/>
</dbReference>
<evidence type="ECO:0000256" key="1">
    <source>
        <dbReference type="ARBA" id="ARBA00009179"/>
    </source>
</evidence>